<organism evidence="2 3">
    <name type="scientific">Oryzias latipes</name>
    <name type="common">Japanese rice fish</name>
    <name type="synonym">Japanese killifish</name>
    <dbReference type="NCBI Taxonomy" id="8090"/>
    <lineage>
        <taxon>Eukaryota</taxon>
        <taxon>Metazoa</taxon>
        <taxon>Chordata</taxon>
        <taxon>Craniata</taxon>
        <taxon>Vertebrata</taxon>
        <taxon>Euteleostomi</taxon>
        <taxon>Actinopterygii</taxon>
        <taxon>Neopterygii</taxon>
        <taxon>Teleostei</taxon>
        <taxon>Neoteleostei</taxon>
        <taxon>Acanthomorphata</taxon>
        <taxon>Ovalentaria</taxon>
        <taxon>Atherinomorphae</taxon>
        <taxon>Beloniformes</taxon>
        <taxon>Adrianichthyidae</taxon>
        <taxon>Oryziinae</taxon>
        <taxon>Oryzias</taxon>
    </lineage>
</organism>
<dbReference type="PANTHER" id="PTHR23053:SF0">
    <property type="entry name" value="HYDROCEPHALUS-INDUCING PROTEIN HOMOLOG"/>
    <property type="match status" value="1"/>
</dbReference>
<accession>A0A3P9L8L7</accession>
<reference evidence="2" key="3">
    <citation type="submission" date="2025-08" db="UniProtKB">
        <authorList>
            <consortium name="Ensembl"/>
        </authorList>
    </citation>
    <scope>IDENTIFICATION</scope>
    <source>
        <strain evidence="2">HNI</strain>
    </source>
</reference>
<feature type="compositionally biased region" description="Polar residues" evidence="1">
    <location>
        <begin position="60"/>
        <end position="77"/>
    </location>
</feature>
<reference evidence="2 3" key="2">
    <citation type="submission" date="2017-04" db="EMBL/GenBank/DDBJ databases">
        <title>CpG methylation of centromeres and impact of large insertions on vertebrate speciation.</title>
        <authorList>
            <person name="Ichikawa K."/>
            <person name="Yoshimura J."/>
            <person name="Morishita S."/>
        </authorList>
    </citation>
    <scope>NUCLEOTIDE SEQUENCE</scope>
    <source>
        <strain evidence="2 3">HNI</strain>
    </source>
</reference>
<reference key="1">
    <citation type="journal article" date="2007" name="Nature">
        <title>The medaka draft genome and insights into vertebrate genome evolution.</title>
        <authorList>
            <person name="Kasahara M."/>
            <person name="Naruse K."/>
            <person name="Sasaki S."/>
            <person name="Nakatani Y."/>
            <person name="Qu W."/>
            <person name="Ahsan B."/>
            <person name="Yamada T."/>
            <person name="Nagayasu Y."/>
            <person name="Doi K."/>
            <person name="Kasai Y."/>
            <person name="Jindo T."/>
            <person name="Kobayashi D."/>
            <person name="Shimada A."/>
            <person name="Toyoda A."/>
            <person name="Kuroki Y."/>
            <person name="Fujiyama A."/>
            <person name="Sasaki T."/>
            <person name="Shimizu A."/>
            <person name="Asakawa S."/>
            <person name="Shimizu N."/>
            <person name="Hashimoto S."/>
            <person name="Yang J."/>
            <person name="Lee Y."/>
            <person name="Matsushima K."/>
            <person name="Sugano S."/>
            <person name="Sakaizumi M."/>
            <person name="Narita T."/>
            <person name="Ohishi K."/>
            <person name="Haga S."/>
            <person name="Ohta F."/>
            <person name="Nomoto H."/>
            <person name="Nogata K."/>
            <person name="Morishita T."/>
            <person name="Endo T."/>
            <person name="Shin-I T."/>
            <person name="Takeda H."/>
            <person name="Morishita S."/>
            <person name="Kohara Y."/>
        </authorList>
    </citation>
    <scope>NUCLEOTIDE SEQUENCE [LARGE SCALE GENOMIC DNA]</scope>
    <source>
        <strain>Hd-rR</strain>
    </source>
</reference>
<name>A0A3P9L8L7_ORYLA</name>
<feature type="region of interest" description="Disordered" evidence="1">
    <location>
        <begin position="38"/>
        <end position="83"/>
    </location>
</feature>
<dbReference type="PANTHER" id="PTHR23053">
    <property type="entry name" value="DLEC1 DELETED IN LUNG AND ESOPHAGEAL CANCER 1"/>
    <property type="match status" value="1"/>
</dbReference>
<dbReference type="AlphaFoldDB" id="A0A3P9L8L7"/>
<evidence type="ECO:0000313" key="2">
    <source>
        <dbReference type="Ensembl" id="ENSORLP00020016927.1"/>
    </source>
</evidence>
<protein>
    <recommendedName>
        <fullName evidence="4">Hydin adenylate kinase-like domain-containing protein</fullName>
    </recommendedName>
</protein>
<evidence type="ECO:0000256" key="1">
    <source>
        <dbReference type="SAM" id="MobiDB-lite"/>
    </source>
</evidence>
<sequence length="521" mass="59703">MSCGVLSSSCLVSHGLCQYHFKLTNQGQRVHRMYWKIDSSPPSKRHKEKSLPERSFLPPISTTRQRDTLSYGSSLPSSREKPMFSLSPSRVELFPGCSADMVLTATSDSPQVVRERLVCHGIIGRQGSQEIIMTVDLTCRFVAPVLSIPTKKLNFFMKKLPLLFEKLLLKNVSSLSLSIELKLGEPFFLCDASGEQSSATKKSLVLGDGKQAELWVCFNPSFCQDRQSRVVDEYLDIIYLGHPQQDVVELHAEVHFPNLHFSSTMVDFGCVFNGTETHKVLTVTNCSLLPVSYHWAFLDNHKQPKIRYIYTRIHVNSLHYTALLSQERHSCRVNLFIFLFQVFDILPMFGDLQPGDEQFVTFSFFGHENISREVVAQCRVKDGPTYEVQLRGEASEIRFSLDSTCLDFGLDCHHGVVIDGLQSVFTHSASSTLLVVLKALSNRKHIYVVNLSDSYDALKERERQQRQVEGEMYLKFFYQSEYFQWERLKESKDVEEETQLSLKVFFIFHQKQIVTSDKHTF</sequence>
<evidence type="ECO:0008006" key="4">
    <source>
        <dbReference type="Google" id="ProtNLM"/>
    </source>
</evidence>
<dbReference type="Gene3D" id="2.60.40.10">
    <property type="entry name" value="Immunoglobulins"/>
    <property type="match status" value="1"/>
</dbReference>
<evidence type="ECO:0000313" key="3">
    <source>
        <dbReference type="Proteomes" id="UP000265180"/>
    </source>
</evidence>
<dbReference type="InterPro" id="IPR033305">
    <property type="entry name" value="Hydin-like"/>
</dbReference>
<dbReference type="Proteomes" id="UP000265180">
    <property type="component" value="Chromosome 6"/>
</dbReference>
<reference evidence="2" key="4">
    <citation type="submission" date="2025-09" db="UniProtKB">
        <authorList>
            <consortium name="Ensembl"/>
        </authorList>
    </citation>
    <scope>IDENTIFICATION</scope>
    <source>
        <strain evidence="2">HNI</strain>
    </source>
</reference>
<dbReference type="Ensembl" id="ENSORLT00020034090.1">
    <property type="protein sequence ID" value="ENSORLP00020016927.1"/>
    <property type="gene ID" value="ENSORLG00020017965.1"/>
</dbReference>
<proteinExistence type="predicted"/>
<dbReference type="InterPro" id="IPR013783">
    <property type="entry name" value="Ig-like_fold"/>
</dbReference>